<dbReference type="Proteomes" id="UP000466794">
    <property type="component" value="Unassembled WGS sequence"/>
</dbReference>
<proteinExistence type="predicted"/>
<reference evidence="2 3" key="1">
    <citation type="submission" date="2019-12" db="EMBL/GenBank/DDBJ databases">
        <title>Nocardia sp. nov. ET3-3 isolated from soil.</title>
        <authorList>
            <person name="Kanchanasin P."/>
            <person name="Tanasupawat S."/>
            <person name="Yuki M."/>
            <person name="Kudo T."/>
        </authorList>
    </citation>
    <scope>NUCLEOTIDE SEQUENCE [LARGE SCALE GENOMIC DNA]</scope>
    <source>
        <strain evidence="2 3">ET3-3</strain>
    </source>
</reference>
<feature type="compositionally biased region" description="Basic and acidic residues" evidence="1">
    <location>
        <begin position="89"/>
        <end position="101"/>
    </location>
</feature>
<dbReference type="RefSeq" id="WP_157393143.1">
    <property type="nucleotide sequence ID" value="NZ_WRPP01000014.1"/>
</dbReference>
<evidence type="ECO:0000256" key="1">
    <source>
        <dbReference type="SAM" id="MobiDB-lite"/>
    </source>
</evidence>
<name>A0A7K1VA71_9NOCA</name>
<protein>
    <submittedName>
        <fullName evidence="2">Uncharacterized protein</fullName>
    </submittedName>
</protein>
<comment type="caution">
    <text evidence="2">The sequence shown here is derived from an EMBL/GenBank/DDBJ whole genome shotgun (WGS) entry which is preliminary data.</text>
</comment>
<evidence type="ECO:0000313" key="3">
    <source>
        <dbReference type="Proteomes" id="UP000466794"/>
    </source>
</evidence>
<evidence type="ECO:0000313" key="2">
    <source>
        <dbReference type="EMBL" id="MVU83550.1"/>
    </source>
</evidence>
<sequence>MITSDVAHEVAFRIDVPEEHRGRWVLSYLPTYRRLTREQAMAGVVLAEMILIGLLRPRGEFDEEVAALHAEMLGLSVTDAMCLLALRQSGRDRHPDQEGESVRSASRRALR</sequence>
<keyword evidence="3" id="KW-1185">Reference proteome</keyword>
<accession>A0A7K1VA71</accession>
<feature type="region of interest" description="Disordered" evidence="1">
    <location>
        <begin position="88"/>
        <end position="111"/>
    </location>
</feature>
<organism evidence="2 3">
    <name type="scientific">Nocardia terrae</name>
    <dbReference type="NCBI Taxonomy" id="2675851"/>
    <lineage>
        <taxon>Bacteria</taxon>
        <taxon>Bacillati</taxon>
        <taxon>Actinomycetota</taxon>
        <taxon>Actinomycetes</taxon>
        <taxon>Mycobacteriales</taxon>
        <taxon>Nocardiaceae</taxon>
        <taxon>Nocardia</taxon>
    </lineage>
</organism>
<dbReference type="EMBL" id="WRPP01000014">
    <property type="protein sequence ID" value="MVU83550.1"/>
    <property type="molecule type" value="Genomic_DNA"/>
</dbReference>
<dbReference type="AlphaFoldDB" id="A0A7K1VA71"/>
<gene>
    <name evidence="2" type="ORF">GPX89_40725</name>
</gene>